<evidence type="ECO:0000313" key="2">
    <source>
        <dbReference type="EMBL" id="USG66828.1"/>
    </source>
</evidence>
<dbReference type="Proteomes" id="UP001056500">
    <property type="component" value="Chromosome"/>
</dbReference>
<evidence type="ECO:0008006" key="4">
    <source>
        <dbReference type="Google" id="ProtNLM"/>
    </source>
</evidence>
<name>A0ABY4WIE9_9BACL</name>
<evidence type="ECO:0000313" key="3">
    <source>
        <dbReference type="Proteomes" id="UP001056500"/>
    </source>
</evidence>
<gene>
    <name evidence="2" type="ORF">NDK47_05885</name>
</gene>
<proteinExistence type="predicted"/>
<evidence type="ECO:0000256" key="1">
    <source>
        <dbReference type="SAM" id="SignalP"/>
    </source>
</evidence>
<protein>
    <recommendedName>
        <fullName evidence="4">DUF3888 domain-containing protein</fullName>
    </recommendedName>
</protein>
<dbReference type="RefSeq" id="WP_251873933.1">
    <property type="nucleotide sequence ID" value="NZ_CP098755.1"/>
</dbReference>
<keyword evidence="1" id="KW-0732">Signal</keyword>
<organism evidence="2 3">
    <name type="scientific">Brevibacillus ruminantium</name>
    <dbReference type="NCBI Taxonomy" id="2950604"/>
    <lineage>
        <taxon>Bacteria</taxon>
        <taxon>Bacillati</taxon>
        <taxon>Bacillota</taxon>
        <taxon>Bacilli</taxon>
        <taxon>Bacillales</taxon>
        <taxon>Paenibacillaceae</taxon>
        <taxon>Brevibacillus</taxon>
    </lineage>
</organism>
<accession>A0ABY4WIE9</accession>
<keyword evidence="3" id="KW-1185">Reference proteome</keyword>
<reference evidence="2" key="1">
    <citation type="submission" date="2022-06" db="EMBL/GenBank/DDBJ databases">
        <title>Genome sequencing of Brevibacillus sp. BB3-R1.</title>
        <authorList>
            <person name="Heo J."/>
            <person name="Lee D."/>
            <person name="Won M."/>
            <person name="Han B.-H."/>
            <person name="Hong S.-B."/>
            <person name="Kwon S.-W."/>
        </authorList>
    </citation>
    <scope>NUCLEOTIDE SEQUENCE</scope>
    <source>
        <strain evidence="2">BB3-R1</strain>
    </source>
</reference>
<feature type="chain" id="PRO_5046800448" description="DUF3888 domain-containing protein" evidence="1">
    <location>
        <begin position="20"/>
        <end position="132"/>
    </location>
</feature>
<dbReference type="EMBL" id="CP098755">
    <property type="protein sequence ID" value="USG66828.1"/>
    <property type="molecule type" value="Genomic_DNA"/>
</dbReference>
<feature type="signal peptide" evidence="1">
    <location>
        <begin position="1"/>
        <end position="19"/>
    </location>
</feature>
<sequence length="132" mass="15173">MKNLIFSLLFSAIILTSSAMLPLQTAVAETERERLLEEALINRYLETIGSTLQKPFGCEKITQITRLGDPRVSSFELVIEVVTYGQVYGQPPYDLVSLTFRDRPDLTSLTRFDKKRSLSAEEYRSRCSWFVR</sequence>